<feature type="region of interest" description="Disordered" evidence="1">
    <location>
        <begin position="446"/>
        <end position="499"/>
    </location>
</feature>
<feature type="compositionally biased region" description="Acidic residues" evidence="1">
    <location>
        <begin position="460"/>
        <end position="479"/>
    </location>
</feature>
<feature type="compositionally biased region" description="Basic residues" evidence="1">
    <location>
        <begin position="58"/>
        <end position="67"/>
    </location>
</feature>
<feature type="compositionally biased region" description="Basic and acidic residues" evidence="1">
    <location>
        <begin position="378"/>
        <end position="397"/>
    </location>
</feature>
<feature type="region of interest" description="Disordered" evidence="1">
    <location>
        <begin position="46"/>
        <end position="67"/>
    </location>
</feature>
<dbReference type="AlphaFoldDB" id="A0A482VST7"/>
<dbReference type="Proteomes" id="UP000292052">
    <property type="component" value="Unassembled WGS sequence"/>
</dbReference>
<reference evidence="2 3" key="1">
    <citation type="submission" date="2017-03" db="EMBL/GenBank/DDBJ databases">
        <title>Genome of the blue death feigning beetle - Asbolus verrucosus.</title>
        <authorList>
            <person name="Rider S.D."/>
        </authorList>
    </citation>
    <scope>NUCLEOTIDE SEQUENCE [LARGE SCALE GENOMIC DNA]</scope>
    <source>
        <strain evidence="2">Butters</strain>
        <tissue evidence="2">Head and leg muscle</tissue>
    </source>
</reference>
<proteinExistence type="predicted"/>
<accession>A0A482VST7</accession>
<feature type="region of interest" description="Disordered" evidence="1">
    <location>
        <begin position="378"/>
        <end position="398"/>
    </location>
</feature>
<protein>
    <submittedName>
        <fullName evidence="2">Uncharacterized protein</fullName>
    </submittedName>
</protein>
<evidence type="ECO:0000313" key="2">
    <source>
        <dbReference type="EMBL" id="RZC35469.1"/>
    </source>
</evidence>
<evidence type="ECO:0000256" key="1">
    <source>
        <dbReference type="SAM" id="MobiDB-lite"/>
    </source>
</evidence>
<name>A0A482VST7_ASBVE</name>
<gene>
    <name evidence="2" type="ORF">BDFB_000520</name>
</gene>
<sequence length="499" mass="57016">MYTFSTASLLLLEEKFLLQTVLLLILWTTAVLSEYPRFKYRGPHPPPKPPPFPQYAKKWQHPPRHPVRSRPIPVHMPSQHKIPMGVAPSVNRPIALPVRTFWKNTQTTFRTPIEKQPYVAAESIVVPKKVFLSSPAIVAQEYSNNIPTPYKTIKQIGEKGPIHTIPAPNLSPADKPFIVEEVRQNQRQPETTYVQIQKAHQYQVTEVPEQNQKQTFYKSYYDQQQQTQNLQQNEAFLNGVANQVSPNELYQLINAYPQQPQLVEALTVPVMQQQEYLQQIPLLAQQAQALQPHQNFVEQIQKATDKISNQPEYHSFNYEEQSQDYSNKNVKKKELSSLVTAGYNLEPVESLLLARNNPIDSLAQSQYVQNYFDTRDENANNVEPDARPSQEAVKNRSESSGFYVSLPNKEAADTLASLQAAGKINSNLMQLSKKGHEKLPISIYVPDVSGEEGKSHDSEEFTDEEEQNYDDYSQEDLVSEEASYQSEDSFGHRLKPKIN</sequence>
<evidence type="ECO:0000313" key="3">
    <source>
        <dbReference type="Proteomes" id="UP000292052"/>
    </source>
</evidence>
<keyword evidence="3" id="KW-1185">Reference proteome</keyword>
<dbReference type="OrthoDB" id="8023715at2759"/>
<organism evidence="2 3">
    <name type="scientific">Asbolus verrucosus</name>
    <name type="common">Desert ironclad beetle</name>
    <dbReference type="NCBI Taxonomy" id="1661398"/>
    <lineage>
        <taxon>Eukaryota</taxon>
        <taxon>Metazoa</taxon>
        <taxon>Ecdysozoa</taxon>
        <taxon>Arthropoda</taxon>
        <taxon>Hexapoda</taxon>
        <taxon>Insecta</taxon>
        <taxon>Pterygota</taxon>
        <taxon>Neoptera</taxon>
        <taxon>Endopterygota</taxon>
        <taxon>Coleoptera</taxon>
        <taxon>Polyphaga</taxon>
        <taxon>Cucujiformia</taxon>
        <taxon>Tenebrionidae</taxon>
        <taxon>Pimeliinae</taxon>
        <taxon>Asbolus</taxon>
    </lineage>
</organism>
<comment type="caution">
    <text evidence="2">The sequence shown here is derived from an EMBL/GenBank/DDBJ whole genome shotgun (WGS) entry which is preliminary data.</text>
</comment>
<dbReference type="EMBL" id="QDEB01070445">
    <property type="protein sequence ID" value="RZC35469.1"/>
    <property type="molecule type" value="Genomic_DNA"/>
</dbReference>